<sequence length="581" mass="60187">MAGNPVGDAFNGIDGRGNAGKAGAPANAIGNPGRKAPSGVTADNGTGSNSQATIMAGNPVGDAFNGIDGRGNAGMTGAPANGVGDPANYGLNATGASNGAELGSQRVGIADNPAGGALSGVAGGTGTGLNGLSSNTVGNAIGRAFNGTDGNAGSTGRLAYLTGSSVGVAAGQAASGDSTGSNGVVAGLVCNVANTNNKDVTGMFASTANTATGGATNRSAGTNGANVRGPNAEAVPAIEIKDLASIKVIRPVYDVSESDVDERLKRVAEAARSYKPKNGKAAEGDRITIDYAGNVSEVIPNDTGTNRLLVLGAKNSIPGFDDQLIGTKAGDEKQVNVTFPKNYQVPYLAGKQATFNVTVKEVARPGEALLNDETAKRFGVDSLARLRTVVRGQIENQFGSLTRQKEKRQLVEQLEASYQFQVPSKLVEAEFNNNWAQVNRNLQASGRTFADFGLTEDKARAEYMQLAERRTRLGLILVEIGRKANISVSNEELQRGLLLQIGRYPANQQQHLLALYRSKPQVLNALRAQMFEDKVVDYLLGQVSLTEKKVSKKELMAIDATANANVAPKPATKATVKTKAR</sequence>
<dbReference type="Proteomes" id="UP001555786">
    <property type="component" value="Unassembled WGS sequence"/>
</dbReference>
<protein>
    <recommendedName>
        <fullName evidence="3 8">Trigger factor</fullName>
        <shortName evidence="8">TF</shortName>
        <ecNumber evidence="2 8">5.2.1.8</ecNumber>
    </recommendedName>
    <alternativeName>
        <fullName evidence="7 8">PPIase</fullName>
    </alternativeName>
</protein>
<feature type="domain" description="PPIase FKBP-type" evidence="11">
    <location>
        <begin position="284"/>
        <end position="343"/>
    </location>
</feature>
<keyword evidence="8" id="KW-0143">Chaperone</keyword>
<evidence type="ECO:0000256" key="5">
    <source>
        <dbReference type="ARBA" id="ARBA00023235"/>
    </source>
</evidence>
<dbReference type="InterPro" id="IPR037041">
    <property type="entry name" value="Trigger_fac_C_sf"/>
</dbReference>
<accession>A0ABV3PMS6</accession>
<keyword evidence="5 8" id="KW-0413">Isomerase</keyword>
<dbReference type="Gene3D" id="1.10.3120.10">
    <property type="entry name" value="Trigger factor, C-terminal domain"/>
    <property type="match status" value="1"/>
</dbReference>
<comment type="domain">
    <text evidence="8">Consists of 3 domains; the N-terminus binds the ribosome, the middle domain has PPIase activity, while the C-terminus has intrinsic chaperone activity on its own.</text>
</comment>
<dbReference type="InterPro" id="IPR008880">
    <property type="entry name" value="Trigger_fac_C"/>
</dbReference>
<dbReference type="InterPro" id="IPR001179">
    <property type="entry name" value="PPIase_FKBP_dom"/>
</dbReference>
<dbReference type="NCBIfam" id="TIGR00115">
    <property type="entry name" value="tig"/>
    <property type="match status" value="1"/>
</dbReference>
<reference evidence="12 13" key="1">
    <citation type="submission" date="2024-07" db="EMBL/GenBank/DDBJ databases">
        <title>Description of Labrys sedimenti sp. nov., isolated from a diclofenac-degrading enrichment culture.</title>
        <authorList>
            <person name="Tancsics A."/>
            <person name="Csepanyi A."/>
        </authorList>
    </citation>
    <scope>NUCLEOTIDE SEQUENCE [LARGE SCALE GENOMIC DNA]</scope>
    <source>
        <strain evidence="12 13">LMG 23578</strain>
    </source>
</reference>
<dbReference type="InterPro" id="IPR046357">
    <property type="entry name" value="PPIase_dom_sf"/>
</dbReference>
<evidence type="ECO:0000256" key="4">
    <source>
        <dbReference type="ARBA" id="ARBA00023110"/>
    </source>
</evidence>
<dbReference type="HAMAP" id="MF_00303">
    <property type="entry name" value="Trigger_factor_Tig"/>
    <property type="match status" value="1"/>
</dbReference>
<evidence type="ECO:0000256" key="1">
    <source>
        <dbReference type="ARBA" id="ARBA00000971"/>
    </source>
</evidence>
<evidence type="ECO:0000256" key="10">
    <source>
        <dbReference type="SAM" id="MobiDB-lite"/>
    </source>
</evidence>
<feature type="region of interest" description="Disordered" evidence="10">
    <location>
        <begin position="20"/>
        <end position="56"/>
    </location>
</feature>
<dbReference type="Pfam" id="PF05698">
    <property type="entry name" value="Trigger_C"/>
    <property type="match status" value="1"/>
</dbReference>
<dbReference type="Pfam" id="PF00254">
    <property type="entry name" value="FKBP_C"/>
    <property type="match status" value="1"/>
</dbReference>
<evidence type="ECO:0000256" key="7">
    <source>
        <dbReference type="ARBA" id="ARBA00029986"/>
    </source>
</evidence>
<evidence type="ECO:0000313" key="12">
    <source>
        <dbReference type="EMBL" id="MEW9306946.1"/>
    </source>
</evidence>
<evidence type="ECO:0000256" key="8">
    <source>
        <dbReference type="HAMAP-Rule" id="MF_00303"/>
    </source>
</evidence>
<keyword evidence="8" id="KW-0963">Cytoplasm</keyword>
<keyword evidence="4 8" id="KW-0697">Rotamase</keyword>
<feature type="compositionally biased region" description="Low complexity" evidence="10">
    <location>
        <begin position="21"/>
        <end position="34"/>
    </location>
</feature>
<keyword evidence="8" id="KW-0132">Cell division</keyword>
<evidence type="ECO:0000256" key="9">
    <source>
        <dbReference type="PROSITE-ProRule" id="PRU00277"/>
    </source>
</evidence>
<feature type="compositionally biased region" description="Polar residues" evidence="10">
    <location>
        <begin position="41"/>
        <end position="53"/>
    </location>
</feature>
<comment type="subcellular location">
    <subcellularLocation>
        <location evidence="8">Cytoplasm</location>
    </subcellularLocation>
    <text evidence="8">About half TF is bound to the ribosome near the polypeptide exit tunnel while the other half is free in the cytoplasm.</text>
</comment>
<evidence type="ECO:0000313" key="13">
    <source>
        <dbReference type="Proteomes" id="UP001555786"/>
    </source>
</evidence>
<keyword evidence="8" id="KW-0131">Cell cycle</keyword>
<evidence type="ECO:0000256" key="3">
    <source>
        <dbReference type="ARBA" id="ARBA00016902"/>
    </source>
</evidence>
<gene>
    <name evidence="8 12" type="primary">tig</name>
    <name evidence="12" type="ORF">ABXS05_15445</name>
</gene>
<evidence type="ECO:0000256" key="6">
    <source>
        <dbReference type="ARBA" id="ARBA00024849"/>
    </source>
</evidence>
<name>A0ABV3PMS6_9HYPH</name>
<dbReference type="SUPFAM" id="SSF109998">
    <property type="entry name" value="Triger factor/SurA peptide-binding domain-like"/>
    <property type="match status" value="1"/>
</dbReference>
<evidence type="ECO:0000256" key="2">
    <source>
        <dbReference type="ARBA" id="ARBA00013194"/>
    </source>
</evidence>
<dbReference type="Gene3D" id="3.10.50.40">
    <property type="match status" value="1"/>
</dbReference>
<keyword evidence="13" id="KW-1185">Reference proteome</keyword>
<comment type="caution">
    <text evidence="12">The sequence shown here is derived from an EMBL/GenBank/DDBJ whole genome shotgun (WGS) entry which is preliminary data.</text>
</comment>
<proteinExistence type="inferred from homology"/>
<dbReference type="InterPro" id="IPR005215">
    <property type="entry name" value="Trig_fac"/>
</dbReference>
<dbReference type="SUPFAM" id="SSF54534">
    <property type="entry name" value="FKBP-like"/>
    <property type="match status" value="1"/>
</dbReference>
<comment type="function">
    <text evidence="6 8">Involved in protein export. Acts as a chaperone by maintaining the newly synthesized protein in an open conformation. Functions as a peptidyl-prolyl cis-trans isomerase.</text>
</comment>
<comment type="catalytic activity">
    <reaction evidence="1 8 9">
        <text>[protein]-peptidylproline (omega=180) = [protein]-peptidylproline (omega=0)</text>
        <dbReference type="Rhea" id="RHEA:16237"/>
        <dbReference type="Rhea" id="RHEA-COMP:10747"/>
        <dbReference type="Rhea" id="RHEA-COMP:10748"/>
        <dbReference type="ChEBI" id="CHEBI:83833"/>
        <dbReference type="ChEBI" id="CHEBI:83834"/>
        <dbReference type="EC" id="5.2.1.8"/>
    </reaction>
</comment>
<dbReference type="InterPro" id="IPR027304">
    <property type="entry name" value="Trigger_fact/SurA_dom_sf"/>
</dbReference>
<dbReference type="EC" id="5.2.1.8" evidence="2 8"/>
<dbReference type="EMBL" id="JBFNQD010000004">
    <property type="protein sequence ID" value="MEW9306946.1"/>
    <property type="molecule type" value="Genomic_DNA"/>
</dbReference>
<dbReference type="GO" id="GO:0003755">
    <property type="term" value="F:peptidyl-prolyl cis-trans isomerase activity"/>
    <property type="evidence" value="ECO:0007669"/>
    <property type="project" value="UniProtKB-EC"/>
</dbReference>
<dbReference type="PROSITE" id="PS50059">
    <property type="entry name" value="FKBP_PPIASE"/>
    <property type="match status" value="1"/>
</dbReference>
<comment type="similarity">
    <text evidence="8">Belongs to the FKBP-type PPIase family. Tig subfamily.</text>
</comment>
<organism evidence="12 13">
    <name type="scientific">Labrys neptuniae</name>
    <dbReference type="NCBI Taxonomy" id="376174"/>
    <lineage>
        <taxon>Bacteria</taxon>
        <taxon>Pseudomonadati</taxon>
        <taxon>Pseudomonadota</taxon>
        <taxon>Alphaproteobacteria</taxon>
        <taxon>Hyphomicrobiales</taxon>
        <taxon>Xanthobacteraceae</taxon>
        <taxon>Labrys</taxon>
    </lineage>
</organism>
<evidence type="ECO:0000259" key="11">
    <source>
        <dbReference type="PROSITE" id="PS50059"/>
    </source>
</evidence>